<keyword evidence="3" id="KW-0964">Secreted</keyword>
<organism evidence="13 14">
    <name type="scientific">Paralvinella palmiformis</name>
    <dbReference type="NCBI Taxonomy" id="53620"/>
    <lineage>
        <taxon>Eukaryota</taxon>
        <taxon>Metazoa</taxon>
        <taxon>Spiralia</taxon>
        <taxon>Lophotrochozoa</taxon>
        <taxon>Annelida</taxon>
        <taxon>Polychaeta</taxon>
        <taxon>Sedentaria</taxon>
        <taxon>Canalipalpata</taxon>
        <taxon>Terebellida</taxon>
        <taxon>Terebelliformia</taxon>
        <taxon>Alvinellidae</taxon>
        <taxon>Paralvinella</taxon>
    </lineage>
</organism>
<comment type="caution">
    <text evidence="13">The sequence shown here is derived from an EMBL/GenBank/DDBJ whole genome shotgun (WGS) entry which is preliminary data.</text>
</comment>
<keyword evidence="8" id="KW-1015">Disulfide bond</keyword>
<dbReference type="GO" id="GO:0005576">
    <property type="term" value="C:extracellular region"/>
    <property type="evidence" value="ECO:0007669"/>
    <property type="project" value="UniProtKB-SubCell"/>
</dbReference>
<dbReference type="Pfam" id="PF15913">
    <property type="entry name" value="Furin-like_2"/>
    <property type="match status" value="1"/>
</dbReference>
<evidence type="ECO:0000256" key="11">
    <source>
        <dbReference type="SAM" id="SignalP"/>
    </source>
</evidence>
<dbReference type="SUPFAM" id="SSF82895">
    <property type="entry name" value="TSP-1 type 1 repeat"/>
    <property type="match status" value="1"/>
</dbReference>
<dbReference type="PROSITE" id="PS50092">
    <property type="entry name" value="TSP1"/>
    <property type="match status" value="1"/>
</dbReference>
<proteinExistence type="inferred from homology"/>
<dbReference type="CDD" id="cd00064">
    <property type="entry name" value="FU"/>
    <property type="match status" value="1"/>
</dbReference>
<dbReference type="GO" id="GO:0008201">
    <property type="term" value="F:heparin binding"/>
    <property type="evidence" value="ECO:0007669"/>
    <property type="project" value="UniProtKB-KW"/>
</dbReference>
<evidence type="ECO:0000259" key="12">
    <source>
        <dbReference type="Pfam" id="PF15913"/>
    </source>
</evidence>
<evidence type="ECO:0000256" key="1">
    <source>
        <dbReference type="ARBA" id="ARBA00004613"/>
    </source>
</evidence>
<dbReference type="InterPro" id="IPR043601">
    <property type="entry name" value="Rspo_Fu-CRD_dom"/>
</dbReference>
<evidence type="ECO:0000256" key="5">
    <source>
        <dbReference type="ARBA" id="ARBA00022674"/>
    </source>
</evidence>
<evidence type="ECO:0000256" key="9">
    <source>
        <dbReference type="ARBA" id="ARBA00023180"/>
    </source>
</evidence>
<feature type="compositionally biased region" description="Basic and acidic residues" evidence="10">
    <location>
        <begin position="199"/>
        <end position="215"/>
    </location>
</feature>
<keyword evidence="4" id="KW-0716">Sensory transduction</keyword>
<dbReference type="GO" id="GO:0016055">
    <property type="term" value="P:Wnt signaling pathway"/>
    <property type="evidence" value="ECO:0007669"/>
    <property type="project" value="UniProtKB-KW"/>
</dbReference>
<reference evidence="13" key="1">
    <citation type="journal article" date="2023" name="Mol. Biol. Evol.">
        <title>Third-Generation Sequencing Reveals the Adaptive Role of the Epigenome in Three Deep-Sea Polychaetes.</title>
        <authorList>
            <person name="Perez M."/>
            <person name="Aroh O."/>
            <person name="Sun Y."/>
            <person name="Lan Y."/>
            <person name="Juniper S.K."/>
            <person name="Young C.R."/>
            <person name="Angers B."/>
            <person name="Qian P.Y."/>
        </authorList>
    </citation>
    <scope>NUCLEOTIDE SEQUENCE</scope>
    <source>
        <strain evidence="13">P08H-3</strain>
    </source>
</reference>
<dbReference type="Pfam" id="PF00090">
    <property type="entry name" value="TSP_1"/>
    <property type="match status" value="1"/>
</dbReference>
<dbReference type="InterPro" id="IPR051514">
    <property type="entry name" value="R-spondin"/>
</dbReference>
<dbReference type="InterPro" id="IPR009030">
    <property type="entry name" value="Growth_fac_rcpt_cys_sf"/>
</dbReference>
<gene>
    <name evidence="13" type="ORF">LSH36_694g00046</name>
</gene>
<evidence type="ECO:0000256" key="4">
    <source>
        <dbReference type="ARBA" id="ARBA00022606"/>
    </source>
</evidence>
<comment type="similarity">
    <text evidence="2">Belongs to the R-spondin family.</text>
</comment>
<dbReference type="PANTHER" id="PTHR46987:SF7">
    <property type="entry name" value="TNFR-CYS DOMAIN-CONTAINING PROTEIN"/>
    <property type="match status" value="1"/>
</dbReference>
<feature type="domain" description="R-spondin Fu-CRD" evidence="12">
    <location>
        <begin position="31"/>
        <end position="88"/>
    </location>
</feature>
<dbReference type="InterPro" id="IPR006212">
    <property type="entry name" value="Furin_repeat"/>
</dbReference>
<dbReference type="Proteomes" id="UP001208570">
    <property type="component" value="Unassembled WGS sequence"/>
</dbReference>
<dbReference type="PANTHER" id="PTHR46987">
    <property type="entry name" value="NEUROHYPOPHYSIAL HORMONES, N-TERMINAL DOMAIN CONTAINING PROTEIN"/>
    <property type="match status" value="1"/>
</dbReference>
<protein>
    <recommendedName>
        <fullName evidence="12">R-spondin Fu-CRD domain-containing protein</fullName>
    </recommendedName>
</protein>
<dbReference type="InterPro" id="IPR000884">
    <property type="entry name" value="TSP1_rpt"/>
</dbReference>
<evidence type="ECO:0000313" key="13">
    <source>
        <dbReference type="EMBL" id="KAK2145215.1"/>
    </source>
</evidence>
<feature type="signal peptide" evidence="11">
    <location>
        <begin position="1"/>
        <end position="20"/>
    </location>
</feature>
<evidence type="ECO:0000256" key="8">
    <source>
        <dbReference type="ARBA" id="ARBA00023157"/>
    </source>
</evidence>
<evidence type="ECO:0000256" key="3">
    <source>
        <dbReference type="ARBA" id="ARBA00022525"/>
    </source>
</evidence>
<dbReference type="EMBL" id="JAODUP010000694">
    <property type="protein sequence ID" value="KAK2145215.1"/>
    <property type="molecule type" value="Genomic_DNA"/>
</dbReference>
<evidence type="ECO:0000256" key="10">
    <source>
        <dbReference type="SAM" id="MobiDB-lite"/>
    </source>
</evidence>
<sequence>MAWKTAIVCLILSHLFFISAIIGSYPLCPLGCDSCSTSNGCVTCDAGYFLDIQRYGARQLGRCVRVCPEGFYGLAKKDFGICRMDCVLSEWSEWDVCKRNGQTCGYKYGTQTRKRYVLQVATSGGEQCHLTDETRRCRLLYRYCSDVITNSSEPRKGSCLLNKKVRKRKRRGRTKWRHLRKRCRRRRRRKHKKKRRNDKVKAKEKSARTKQDHRSTVSSKAFKKIYYDVPNLKTNQIDSLLTNR</sequence>
<comment type="subcellular location">
    <subcellularLocation>
        <location evidence="1">Secreted</location>
    </subcellularLocation>
</comment>
<keyword evidence="5" id="KW-0358">Heparin-binding</keyword>
<dbReference type="SMART" id="SM00261">
    <property type="entry name" value="FU"/>
    <property type="match status" value="1"/>
</dbReference>
<feature type="chain" id="PRO_5041984672" description="R-spondin Fu-CRD domain-containing protein" evidence="11">
    <location>
        <begin position="21"/>
        <end position="244"/>
    </location>
</feature>
<evidence type="ECO:0000256" key="6">
    <source>
        <dbReference type="ARBA" id="ARBA00022687"/>
    </source>
</evidence>
<keyword evidence="6" id="KW-0879">Wnt signaling pathway</keyword>
<feature type="compositionally biased region" description="Basic residues" evidence="10">
    <location>
        <begin position="169"/>
        <end position="198"/>
    </location>
</feature>
<dbReference type="SUPFAM" id="SSF57184">
    <property type="entry name" value="Growth factor receptor domain"/>
    <property type="match status" value="1"/>
</dbReference>
<dbReference type="Gene3D" id="2.20.100.10">
    <property type="entry name" value="Thrombospondin type-1 (TSP1) repeat"/>
    <property type="match status" value="1"/>
</dbReference>
<keyword evidence="7 11" id="KW-0732">Signal</keyword>
<dbReference type="InterPro" id="IPR036383">
    <property type="entry name" value="TSP1_rpt_sf"/>
</dbReference>
<keyword evidence="9" id="KW-0325">Glycoprotein</keyword>
<keyword evidence="14" id="KW-1185">Reference proteome</keyword>
<evidence type="ECO:0000256" key="2">
    <source>
        <dbReference type="ARBA" id="ARBA00007308"/>
    </source>
</evidence>
<feature type="region of interest" description="Disordered" evidence="10">
    <location>
        <begin position="169"/>
        <end position="218"/>
    </location>
</feature>
<dbReference type="AlphaFoldDB" id="A0AAD9J3B7"/>
<name>A0AAD9J3B7_9ANNE</name>
<evidence type="ECO:0000313" key="14">
    <source>
        <dbReference type="Proteomes" id="UP001208570"/>
    </source>
</evidence>
<accession>A0AAD9J3B7</accession>
<dbReference type="Gene3D" id="2.10.220.10">
    <property type="entry name" value="Hormone Receptor, Insulin-like Growth Factor Receptor 1, Chain A, domain 2"/>
    <property type="match status" value="1"/>
</dbReference>
<evidence type="ECO:0000256" key="7">
    <source>
        <dbReference type="ARBA" id="ARBA00022729"/>
    </source>
</evidence>